<dbReference type="RefSeq" id="WP_198113672.1">
    <property type="nucleotide sequence ID" value="NZ_JAEDAK010000033.1"/>
</dbReference>
<evidence type="ECO:0000313" key="3">
    <source>
        <dbReference type="Proteomes" id="UP000613266"/>
    </source>
</evidence>
<feature type="transmembrane region" description="Helical" evidence="1">
    <location>
        <begin position="39"/>
        <end position="63"/>
    </location>
</feature>
<proteinExistence type="predicted"/>
<keyword evidence="3" id="KW-1185">Reference proteome</keyword>
<evidence type="ECO:0000256" key="1">
    <source>
        <dbReference type="SAM" id="Phobius"/>
    </source>
</evidence>
<keyword evidence="1" id="KW-1133">Transmembrane helix</keyword>
<dbReference type="EMBL" id="JAEDAK010000033">
    <property type="protein sequence ID" value="MBH9579736.1"/>
    <property type="molecule type" value="Genomic_DNA"/>
</dbReference>
<feature type="transmembrane region" description="Helical" evidence="1">
    <location>
        <begin position="75"/>
        <end position="96"/>
    </location>
</feature>
<sequence length="137" mass="14215">MKRVIATAISAVGASFAPATIFILVLALTDPYLTIRNAIFYFVCAAVVSAAHVIFLGLPICVALQRAGRFNKTSVVSAGFAVGALPILLLFAIQAAQQSKELSLFPAFATTGIGGLLGAASAGCFYCVLVTLRRTCT</sequence>
<gene>
    <name evidence="2" type="ORF">I7X39_22820</name>
</gene>
<protein>
    <submittedName>
        <fullName evidence="2">Uncharacterized protein</fullName>
    </submittedName>
</protein>
<evidence type="ECO:0000313" key="2">
    <source>
        <dbReference type="EMBL" id="MBH9579736.1"/>
    </source>
</evidence>
<feature type="transmembrane region" description="Helical" evidence="1">
    <location>
        <begin position="7"/>
        <end position="27"/>
    </location>
</feature>
<keyword evidence="1" id="KW-0812">Transmembrane</keyword>
<keyword evidence="1" id="KW-0472">Membrane</keyword>
<feature type="transmembrane region" description="Helical" evidence="1">
    <location>
        <begin position="108"/>
        <end position="132"/>
    </location>
</feature>
<dbReference type="Proteomes" id="UP000613266">
    <property type="component" value="Unassembled WGS sequence"/>
</dbReference>
<organism evidence="2 3">
    <name type="scientific">Inhella proteolytica</name>
    <dbReference type="NCBI Taxonomy" id="2795029"/>
    <lineage>
        <taxon>Bacteria</taxon>
        <taxon>Pseudomonadati</taxon>
        <taxon>Pseudomonadota</taxon>
        <taxon>Betaproteobacteria</taxon>
        <taxon>Burkholderiales</taxon>
        <taxon>Sphaerotilaceae</taxon>
        <taxon>Inhella</taxon>
    </lineage>
</organism>
<dbReference type="AlphaFoldDB" id="A0A931NIV2"/>
<name>A0A931NIV2_9BURK</name>
<accession>A0A931NIV2</accession>
<reference evidence="2" key="1">
    <citation type="submission" date="2020-12" db="EMBL/GenBank/DDBJ databases">
        <title>The genome sequence of Inhella sp. 1Y17.</title>
        <authorList>
            <person name="Liu Y."/>
        </authorList>
    </citation>
    <scope>NUCLEOTIDE SEQUENCE</scope>
    <source>
        <strain evidence="2">1Y17</strain>
    </source>
</reference>
<comment type="caution">
    <text evidence="2">The sequence shown here is derived from an EMBL/GenBank/DDBJ whole genome shotgun (WGS) entry which is preliminary data.</text>
</comment>